<dbReference type="PROSITE" id="PS50102">
    <property type="entry name" value="RRM"/>
    <property type="match status" value="1"/>
</dbReference>
<dbReference type="SUPFAM" id="SSF54928">
    <property type="entry name" value="RNA-binding domain, RBD"/>
    <property type="match status" value="1"/>
</dbReference>
<keyword evidence="5" id="KW-0238">DNA-binding</keyword>
<keyword evidence="10" id="KW-1185">Reference proteome</keyword>
<feature type="domain" description="RRM" evidence="8">
    <location>
        <begin position="296"/>
        <end position="387"/>
    </location>
</feature>
<evidence type="ECO:0000256" key="3">
    <source>
        <dbReference type="ARBA" id="ARBA00022833"/>
    </source>
</evidence>
<proteinExistence type="predicted"/>
<dbReference type="GO" id="GO:0008270">
    <property type="term" value="F:zinc ion binding"/>
    <property type="evidence" value="ECO:0007669"/>
    <property type="project" value="UniProtKB-KW"/>
</dbReference>
<dbReference type="InterPro" id="IPR035979">
    <property type="entry name" value="RBD_domain_sf"/>
</dbReference>
<evidence type="ECO:0000256" key="2">
    <source>
        <dbReference type="ARBA" id="ARBA00022771"/>
    </source>
</evidence>
<keyword evidence="3 7" id="KW-0862">Zinc</keyword>
<dbReference type="InterPro" id="IPR056276">
    <property type="entry name" value="AtC3H46-like_PABC-like"/>
</dbReference>
<organism evidence="10 11">
    <name type="scientific">Elaeis guineensis var. tenera</name>
    <name type="common">Oil palm</name>
    <dbReference type="NCBI Taxonomy" id="51953"/>
    <lineage>
        <taxon>Eukaryota</taxon>
        <taxon>Viridiplantae</taxon>
        <taxon>Streptophyta</taxon>
        <taxon>Embryophyta</taxon>
        <taxon>Tracheophyta</taxon>
        <taxon>Spermatophyta</taxon>
        <taxon>Magnoliopsida</taxon>
        <taxon>Liliopsida</taxon>
        <taxon>Arecaceae</taxon>
        <taxon>Arecoideae</taxon>
        <taxon>Cocoseae</taxon>
        <taxon>Elaeidinae</taxon>
        <taxon>Elaeis</taxon>
    </lineage>
</organism>
<dbReference type="OrthoDB" id="1914176at2759"/>
<protein>
    <submittedName>
        <fullName evidence="11">Zinc finger CCCH domain-containing protein 18-like</fullName>
    </submittedName>
</protein>
<keyword evidence="2 7" id="KW-0863">Zinc-finger</keyword>
<dbReference type="Pfam" id="PF00076">
    <property type="entry name" value="RRM_1"/>
    <property type="match status" value="1"/>
</dbReference>
<evidence type="ECO:0000259" key="8">
    <source>
        <dbReference type="PROSITE" id="PS50102"/>
    </source>
</evidence>
<name>A0A6I9QF24_ELAGV</name>
<dbReference type="AlphaFoldDB" id="A0A6I9QF24"/>
<dbReference type="RefSeq" id="XP_010908062.1">
    <property type="nucleotide sequence ID" value="XM_010909760.2"/>
</dbReference>
<evidence type="ECO:0000259" key="9">
    <source>
        <dbReference type="PROSITE" id="PS50103"/>
    </source>
</evidence>
<evidence type="ECO:0000313" key="11">
    <source>
        <dbReference type="RefSeq" id="XP_010908062.1"/>
    </source>
</evidence>
<dbReference type="InterPro" id="IPR000504">
    <property type="entry name" value="RRM_dom"/>
</dbReference>
<feature type="zinc finger region" description="C3H1-type" evidence="7">
    <location>
        <begin position="140"/>
        <end position="167"/>
    </location>
</feature>
<dbReference type="InParanoid" id="A0A6I9QF24"/>
<dbReference type="PANTHER" id="PTHR24009">
    <property type="entry name" value="RNA-BINDING (RRM/RBD/RNP MOTIFS)"/>
    <property type="match status" value="1"/>
</dbReference>
<dbReference type="InterPro" id="IPR000571">
    <property type="entry name" value="Znf_CCCH"/>
</dbReference>
<keyword evidence="4 6" id="KW-0694">RNA-binding</keyword>
<dbReference type="Gene3D" id="3.30.70.330">
    <property type="match status" value="1"/>
</dbReference>
<dbReference type="PANTHER" id="PTHR24009:SF0">
    <property type="entry name" value="ZINC FINGER CCCH DOMAIN-CONTAINING PROTEIN 18"/>
    <property type="match status" value="1"/>
</dbReference>
<evidence type="ECO:0000256" key="5">
    <source>
        <dbReference type="ARBA" id="ARBA00023125"/>
    </source>
</evidence>
<evidence type="ECO:0000256" key="1">
    <source>
        <dbReference type="ARBA" id="ARBA00022723"/>
    </source>
</evidence>
<reference evidence="11" key="1">
    <citation type="submission" date="2025-08" db="UniProtKB">
        <authorList>
            <consortium name="RefSeq"/>
        </authorList>
    </citation>
    <scope>IDENTIFICATION</scope>
</reference>
<evidence type="ECO:0000256" key="4">
    <source>
        <dbReference type="ARBA" id="ARBA00022884"/>
    </source>
</evidence>
<evidence type="ECO:0000313" key="10">
    <source>
        <dbReference type="Proteomes" id="UP000504607"/>
    </source>
</evidence>
<dbReference type="InterPro" id="IPR012677">
    <property type="entry name" value="Nucleotide-bd_a/b_plait_sf"/>
</dbReference>
<accession>A0A6I9QF24</accession>
<dbReference type="SMART" id="SM00360">
    <property type="entry name" value="RRM"/>
    <property type="match status" value="1"/>
</dbReference>
<evidence type="ECO:0000256" key="7">
    <source>
        <dbReference type="PROSITE-ProRule" id="PRU00723"/>
    </source>
</evidence>
<evidence type="ECO:0000256" key="6">
    <source>
        <dbReference type="PROSITE-ProRule" id="PRU00176"/>
    </source>
</evidence>
<sequence>MDVTENTKILLSRIQYLEPGNATKIIGYLLLKHSHQEIMEYACGTDMKILGLINEAKAYLLSSSKPNTLNPMHALPHQPIQPPVNNFDLLPPDADFIGDFHRHEEFISFSEQLNAANLLGLNSSGNDHYPEAAPGGDLQEFPVKPCHFFNMGYCENGTSCRFSLGQIMFDGLSHNHIANINELSNQDLAIQPGPLEELEMEIMELLKSRRGLPVSLAALPILYLEKYGKLLQPEGYLSDSQQHVNASFSLIRLLAQLKSIRFTDRPYGELAVALAEEAPHYLEYRNEGSDLGESLCMIYITFRAESKFTNDDVVNYFSKYGPVRGVQIPRREKRMFGFVSFYHPETAQLILAMGQPHLICGYWVLAKPYVEKSKLTDRKERENIVNDGWHGGSAENMRARLDENAEMVIALEMRRVSTVEDGGCT</sequence>
<dbReference type="GO" id="GO:0003723">
    <property type="term" value="F:RNA binding"/>
    <property type="evidence" value="ECO:0007669"/>
    <property type="project" value="UniProtKB-UniRule"/>
</dbReference>
<keyword evidence="1 7" id="KW-0479">Metal-binding</keyword>
<dbReference type="GO" id="GO:0003677">
    <property type="term" value="F:DNA binding"/>
    <property type="evidence" value="ECO:0007669"/>
    <property type="project" value="UniProtKB-KW"/>
</dbReference>
<dbReference type="Pfam" id="PF23182">
    <property type="entry name" value="PABC_AtC3H46"/>
    <property type="match status" value="1"/>
</dbReference>
<gene>
    <name evidence="11" type="primary">LOC105034550</name>
</gene>
<feature type="domain" description="C3H1-type" evidence="9">
    <location>
        <begin position="140"/>
        <end position="167"/>
    </location>
</feature>
<dbReference type="Proteomes" id="UP000504607">
    <property type="component" value="Unplaced"/>
</dbReference>
<dbReference type="PROSITE" id="PS50103">
    <property type="entry name" value="ZF_C3H1"/>
    <property type="match status" value="1"/>
</dbReference>